<keyword evidence="3 7" id="KW-0378">Hydrolase</keyword>
<name>T1IXR6_STRMM</name>
<accession>T1IXR6</accession>
<evidence type="ECO:0000259" key="10">
    <source>
        <dbReference type="PROSITE" id="PS51194"/>
    </source>
</evidence>
<dbReference type="Pfam" id="PF00270">
    <property type="entry name" value="DEAD"/>
    <property type="match status" value="1"/>
</dbReference>
<evidence type="ECO:0000256" key="1">
    <source>
        <dbReference type="ARBA" id="ARBA00012552"/>
    </source>
</evidence>
<dbReference type="EC" id="3.6.4.13" evidence="1"/>
<evidence type="ECO:0000256" key="5">
    <source>
        <dbReference type="ARBA" id="ARBA00022840"/>
    </source>
</evidence>
<dbReference type="EnsemblMetazoa" id="SMAR006009-RA">
    <property type="protein sequence ID" value="SMAR006009-PA"/>
    <property type="gene ID" value="SMAR006009"/>
</dbReference>
<dbReference type="PROSITE" id="PS00039">
    <property type="entry name" value="DEAD_ATP_HELICASE"/>
    <property type="match status" value="1"/>
</dbReference>
<dbReference type="PhylomeDB" id="T1IXR6"/>
<dbReference type="CDD" id="cd18787">
    <property type="entry name" value="SF2_C_DEAD"/>
    <property type="match status" value="1"/>
</dbReference>
<sequence>MQFVNRNMSVFRSLSRILNVTKNIKNASPSLISTNDHKRFVGNYNEQEFEEDQQPFRKHRTGLYDEDQPDRRNRSYGGGQRFSGGYQDRRPDRFSGGFQNRRNDQFSGGFQNRRNDRFSDGFAGGGLTKVDWKSEKLTLFEKNFYTEHENVANRSQQEVNEFLKSHQITVKGDNIPKPITKFSEISFPDYVSEKISQLEFGDPSTIQSQSWPIALSGRDMIGIAQTGSGKTLAYILPAIMHINNQPRLQQGEGPICLVLAPTRELAQQIQKVAIDFGQSSHIRTSCVFGGAGRWPQINALHRGTQICVATPGRLLDFLESGATNLKRTTYLVFDEADRMLDMGFEPQIRKIVSQVRPDRQTLMWSATWPKEVKILAEDFLNDYIQINVGGVDLRANPNIHQVVDVCSEYDKYDKLIELLKQCQAENEKVLIFSMTKRTADELVHVIGDNGFRATSIHGDKSQMDRDRALNNFRSGKISTLVATDVAARGLDVDDIKMVINFDFPNNCEDYIHRIGRTARASKTGTAYTFFTEKDAGQARDLIAILKDSKQEVNPQLIEMLGSTRRTLSRPRPWGGRSRW</sequence>
<dbReference type="Pfam" id="PF00271">
    <property type="entry name" value="Helicase_C"/>
    <property type="match status" value="1"/>
</dbReference>
<keyword evidence="5 7" id="KW-0067">ATP-binding</keyword>
<keyword evidence="2 7" id="KW-0547">Nucleotide-binding</keyword>
<evidence type="ECO:0000256" key="2">
    <source>
        <dbReference type="ARBA" id="ARBA00022741"/>
    </source>
</evidence>
<dbReference type="GO" id="GO:0003676">
    <property type="term" value="F:nucleic acid binding"/>
    <property type="evidence" value="ECO:0007669"/>
    <property type="project" value="InterPro"/>
</dbReference>
<dbReference type="Proteomes" id="UP000014500">
    <property type="component" value="Unassembled WGS sequence"/>
</dbReference>
<comment type="similarity">
    <text evidence="7">Belongs to the DEAD box helicase family.</text>
</comment>
<dbReference type="InterPro" id="IPR027417">
    <property type="entry name" value="P-loop_NTPase"/>
</dbReference>
<reference evidence="11" key="2">
    <citation type="submission" date="2015-02" db="UniProtKB">
        <authorList>
            <consortium name="EnsemblMetazoa"/>
        </authorList>
    </citation>
    <scope>IDENTIFICATION</scope>
</reference>
<feature type="compositionally biased region" description="Polar residues" evidence="8">
    <location>
        <begin position="97"/>
        <end position="112"/>
    </location>
</feature>
<dbReference type="SMART" id="SM00487">
    <property type="entry name" value="DEXDc"/>
    <property type="match status" value="1"/>
</dbReference>
<feature type="region of interest" description="Disordered" evidence="8">
    <location>
        <begin position="46"/>
        <end position="118"/>
    </location>
</feature>
<dbReference type="InterPro" id="IPR014001">
    <property type="entry name" value="Helicase_ATP-bd"/>
</dbReference>
<dbReference type="eggNOG" id="KOG0331">
    <property type="taxonomic scope" value="Eukaryota"/>
</dbReference>
<organism evidence="11 12">
    <name type="scientific">Strigamia maritima</name>
    <name type="common">European centipede</name>
    <name type="synonym">Geophilus maritimus</name>
    <dbReference type="NCBI Taxonomy" id="126957"/>
    <lineage>
        <taxon>Eukaryota</taxon>
        <taxon>Metazoa</taxon>
        <taxon>Ecdysozoa</taxon>
        <taxon>Arthropoda</taxon>
        <taxon>Myriapoda</taxon>
        <taxon>Chilopoda</taxon>
        <taxon>Pleurostigmophora</taxon>
        <taxon>Geophilomorpha</taxon>
        <taxon>Linotaeniidae</taxon>
        <taxon>Strigamia</taxon>
    </lineage>
</organism>
<evidence type="ECO:0000256" key="8">
    <source>
        <dbReference type="SAM" id="MobiDB-lite"/>
    </source>
</evidence>
<reference evidence="12" key="1">
    <citation type="submission" date="2011-05" db="EMBL/GenBank/DDBJ databases">
        <authorList>
            <person name="Richards S.R."/>
            <person name="Qu J."/>
            <person name="Jiang H."/>
            <person name="Jhangiani S.N."/>
            <person name="Agravi P."/>
            <person name="Goodspeed R."/>
            <person name="Gross S."/>
            <person name="Mandapat C."/>
            <person name="Jackson L."/>
            <person name="Mathew T."/>
            <person name="Pu L."/>
            <person name="Thornton R."/>
            <person name="Saada N."/>
            <person name="Wilczek-Boney K.B."/>
            <person name="Lee S."/>
            <person name="Kovar C."/>
            <person name="Wu Y."/>
            <person name="Scherer S.E."/>
            <person name="Worley K.C."/>
            <person name="Muzny D.M."/>
            <person name="Gibbs R."/>
        </authorList>
    </citation>
    <scope>NUCLEOTIDE SEQUENCE</scope>
    <source>
        <strain evidence="12">Brora</strain>
    </source>
</reference>
<evidence type="ECO:0000313" key="12">
    <source>
        <dbReference type="Proteomes" id="UP000014500"/>
    </source>
</evidence>
<dbReference type="SUPFAM" id="SSF52540">
    <property type="entry name" value="P-loop containing nucleoside triphosphate hydrolases"/>
    <property type="match status" value="1"/>
</dbReference>
<dbReference type="STRING" id="126957.T1IXR6"/>
<evidence type="ECO:0000256" key="4">
    <source>
        <dbReference type="ARBA" id="ARBA00022806"/>
    </source>
</evidence>
<dbReference type="AlphaFoldDB" id="T1IXR6"/>
<dbReference type="Gene3D" id="3.40.50.300">
    <property type="entry name" value="P-loop containing nucleotide triphosphate hydrolases"/>
    <property type="match status" value="2"/>
</dbReference>
<dbReference type="InterPro" id="IPR000629">
    <property type="entry name" value="RNA-helicase_DEAD-box_CS"/>
</dbReference>
<dbReference type="FunFam" id="3.40.50.300:FF:000008">
    <property type="entry name" value="ATP-dependent RNA helicase RhlB"/>
    <property type="match status" value="1"/>
</dbReference>
<evidence type="ECO:0000313" key="11">
    <source>
        <dbReference type="EnsemblMetazoa" id="SMAR006009-PA"/>
    </source>
</evidence>
<keyword evidence="12" id="KW-1185">Reference proteome</keyword>
<evidence type="ECO:0000256" key="3">
    <source>
        <dbReference type="ARBA" id="ARBA00022801"/>
    </source>
</evidence>
<dbReference type="GO" id="GO:0016787">
    <property type="term" value="F:hydrolase activity"/>
    <property type="evidence" value="ECO:0007669"/>
    <property type="project" value="UniProtKB-KW"/>
</dbReference>
<proteinExistence type="inferred from homology"/>
<dbReference type="GO" id="GO:0003724">
    <property type="term" value="F:RNA helicase activity"/>
    <property type="evidence" value="ECO:0007669"/>
    <property type="project" value="UniProtKB-EC"/>
</dbReference>
<dbReference type="EMBL" id="JH431661">
    <property type="status" value="NOT_ANNOTATED_CDS"/>
    <property type="molecule type" value="Genomic_DNA"/>
</dbReference>
<evidence type="ECO:0000256" key="7">
    <source>
        <dbReference type="RuleBase" id="RU000492"/>
    </source>
</evidence>
<evidence type="ECO:0000259" key="9">
    <source>
        <dbReference type="PROSITE" id="PS51192"/>
    </source>
</evidence>
<evidence type="ECO:0000256" key="6">
    <source>
        <dbReference type="ARBA" id="ARBA00047984"/>
    </source>
</evidence>
<dbReference type="InterPro" id="IPR011545">
    <property type="entry name" value="DEAD/DEAH_box_helicase_dom"/>
</dbReference>
<dbReference type="InterPro" id="IPR001650">
    <property type="entry name" value="Helicase_C-like"/>
</dbReference>
<feature type="domain" description="Helicase ATP-binding" evidence="9">
    <location>
        <begin position="211"/>
        <end position="386"/>
    </location>
</feature>
<dbReference type="GO" id="GO:0005524">
    <property type="term" value="F:ATP binding"/>
    <property type="evidence" value="ECO:0007669"/>
    <property type="project" value="UniProtKB-KW"/>
</dbReference>
<comment type="catalytic activity">
    <reaction evidence="6">
        <text>ATP + H2O = ADP + phosphate + H(+)</text>
        <dbReference type="Rhea" id="RHEA:13065"/>
        <dbReference type="ChEBI" id="CHEBI:15377"/>
        <dbReference type="ChEBI" id="CHEBI:15378"/>
        <dbReference type="ChEBI" id="CHEBI:30616"/>
        <dbReference type="ChEBI" id="CHEBI:43474"/>
        <dbReference type="ChEBI" id="CHEBI:456216"/>
        <dbReference type="EC" id="3.6.4.13"/>
    </reaction>
</comment>
<dbReference type="PROSITE" id="PS51194">
    <property type="entry name" value="HELICASE_CTER"/>
    <property type="match status" value="1"/>
</dbReference>
<keyword evidence="4 7" id="KW-0347">Helicase</keyword>
<dbReference type="PANTHER" id="PTHR47958">
    <property type="entry name" value="ATP-DEPENDENT RNA HELICASE DBP3"/>
    <property type="match status" value="1"/>
</dbReference>
<dbReference type="FunFam" id="3.40.50.300:FF:000079">
    <property type="entry name" value="probable ATP-dependent RNA helicase DDX17"/>
    <property type="match status" value="1"/>
</dbReference>
<dbReference type="OMA" id="HRIGMLT"/>
<dbReference type="SMART" id="SM00490">
    <property type="entry name" value="HELICc"/>
    <property type="match status" value="1"/>
</dbReference>
<feature type="domain" description="Helicase C-terminal" evidence="10">
    <location>
        <begin position="414"/>
        <end position="560"/>
    </location>
</feature>
<dbReference type="HOGENOM" id="CLU_003041_16_9_1"/>
<protein>
    <recommendedName>
        <fullName evidence="1">RNA helicase</fullName>
        <ecNumber evidence="1">3.6.4.13</ecNumber>
    </recommendedName>
</protein>
<dbReference type="PROSITE" id="PS51192">
    <property type="entry name" value="HELICASE_ATP_BIND_1"/>
    <property type="match status" value="1"/>
</dbReference>